<dbReference type="KEGG" id="tpla:ElP_27920"/>
<name>A0A518H237_9BACT</name>
<reference evidence="1 2" key="1">
    <citation type="submission" date="2019-02" db="EMBL/GenBank/DDBJ databases">
        <title>Deep-cultivation of Planctomycetes and their phenomic and genomic characterization uncovers novel biology.</title>
        <authorList>
            <person name="Wiegand S."/>
            <person name="Jogler M."/>
            <person name="Boedeker C."/>
            <person name="Pinto D."/>
            <person name="Vollmers J."/>
            <person name="Rivas-Marin E."/>
            <person name="Kohn T."/>
            <person name="Peeters S.H."/>
            <person name="Heuer A."/>
            <person name="Rast P."/>
            <person name="Oberbeckmann S."/>
            <person name="Bunk B."/>
            <person name="Jeske O."/>
            <person name="Meyerdierks A."/>
            <person name="Storesund J.E."/>
            <person name="Kallscheuer N."/>
            <person name="Luecker S."/>
            <person name="Lage O.M."/>
            <person name="Pohl T."/>
            <person name="Merkel B.J."/>
            <person name="Hornburger P."/>
            <person name="Mueller R.-W."/>
            <person name="Bruemmer F."/>
            <person name="Labrenz M."/>
            <person name="Spormann A.M."/>
            <person name="Op den Camp H."/>
            <person name="Overmann J."/>
            <person name="Amann R."/>
            <person name="Jetten M.S.M."/>
            <person name="Mascher T."/>
            <person name="Medema M.H."/>
            <person name="Devos D.P."/>
            <person name="Kaster A.-K."/>
            <person name="Ovreas L."/>
            <person name="Rohde M."/>
            <person name="Galperin M.Y."/>
            <person name="Jogler C."/>
        </authorList>
    </citation>
    <scope>NUCLEOTIDE SEQUENCE [LARGE SCALE GENOMIC DNA]</scope>
    <source>
        <strain evidence="1 2">ElP</strain>
    </source>
</reference>
<accession>A0A518H237</accession>
<evidence type="ECO:0000313" key="1">
    <source>
        <dbReference type="EMBL" id="QDV34895.1"/>
    </source>
</evidence>
<gene>
    <name evidence="1" type="ORF">ElP_27920</name>
</gene>
<keyword evidence="2" id="KW-1185">Reference proteome</keyword>
<protein>
    <submittedName>
        <fullName evidence="1">Uncharacterized protein</fullName>
    </submittedName>
</protein>
<dbReference type="OrthoDB" id="119457at2"/>
<proteinExistence type="predicted"/>
<evidence type="ECO:0000313" key="2">
    <source>
        <dbReference type="Proteomes" id="UP000317835"/>
    </source>
</evidence>
<dbReference type="AlphaFoldDB" id="A0A518H237"/>
<dbReference type="Proteomes" id="UP000317835">
    <property type="component" value="Chromosome"/>
</dbReference>
<sequence>MTRQIDAATQTASEADVILPVWFVKLEFDSGDIRLHTSLGTINFDGESYTGAGAIGGIDTVEEDAELTRSTLKLTLRGLPNDIISIILNEYYQGRTATLYLGYLNQTTRLLTADPIIIYRGRMDTASVAQGETCAVTVTVESRFAAWDRPLTRRYNHADQQSRYPGDRGCEFVEQATEKQIVWGQRYAG</sequence>
<dbReference type="RefSeq" id="WP_145270114.1">
    <property type="nucleotide sequence ID" value="NZ_CP036426.1"/>
</dbReference>
<dbReference type="EMBL" id="CP036426">
    <property type="protein sequence ID" value="QDV34895.1"/>
    <property type="molecule type" value="Genomic_DNA"/>
</dbReference>
<organism evidence="1 2">
    <name type="scientific">Tautonia plasticadhaerens</name>
    <dbReference type="NCBI Taxonomy" id="2527974"/>
    <lineage>
        <taxon>Bacteria</taxon>
        <taxon>Pseudomonadati</taxon>
        <taxon>Planctomycetota</taxon>
        <taxon>Planctomycetia</taxon>
        <taxon>Isosphaerales</taxon>
        <taxon>Isosphaeraceae</taxon>
        <taxon>Tautonia</taxon>
    </lineage>
</organism>